<name>A0A5E6VHQ2_PSEFL</name>
<dbReference type="Proteomes" id="UP000325607">
    <property type="component" value="Unassembled WGS sequence"/>
</dbReference>
<feature type="compositionally biased region" description="Low complexity" evidence="1">
    <location>
        <begin position="132"/>
        <end position="145"/>
    </location>
</feature>
<dbReference type="AlphaFoldDB" id="A0A5E6VHQ2"/>
<proteinExistence type="predicted"/>
<gene>
    <name evidence="2" type="ORF">PS645_03833</name>
</gene>
<protein>
    <submittedName>
        <fullName evidence="2">Uncharacterized protein</fullName>
    </submittedName>
</protein>
<organism evidence="2 3">
    <name type="scientific">Pseudomonas fluorescens</name>
    <dbReference type="NCBI Taxonomy" id="294"/>
    <lineage>
        <taxon>Bacteria</taxon>
        <taxon>Pseudomonadati</taxon>
        <taxon>Pseudomonadota</taxon>
        <taxon>Gammaproteobacteria</taxon>
        <taxon>Pseudomonadales</taxon>
        <taxon>Pseudomonadaceae</taxon>
        <taxon>Pseudomonas</taxon>
    </lineage>
</organism>
<reference evidence="2 3" key="1">
    <citation type="submission" date="2019-09" db="EMBL/GenBank/DDBJ databases">
        <authorList>
            <person name="Chandra G."/>
            <person name="Truman W A."/>
        </authorList>
    </citation>
    <scope>NUCLEOTIDE SEQUENCE [LARGE SCALE GENOMIC DNA]</scope>
    <source>
        <strain evidence="2">PS645</strain>
    </source>
</reference>
<evidence type="ECO:0000256" key="1">
    <source>
        <dbReference type="SAM" id="MobiDB-lite"/>
    </source>
</evidence>
<sequence>MSGQIGVVLVVARVRTKLRRARVEIAYLQLQADHEPDRCHGEADDDAQAGPATLGEQIEKTPEAMTTLAGPFAVFALEAQLRRFRRNAHIGEQHRQQNQIGENQHRDADTGNHGQILNDLDLDQHQHGEPDGVAQQGGQPGQKQAPEGEARGYDPVHAPADVLHDAVHFLRAVAHANGEHQKRHQHRIRVQLVVKQRQQTQLPNHRHQRTEDHQQGAAQAARVPEQHGGGDQNRDGEKQQNLLQAGNQVTDLFREPGDADLDLVILVSAAQRLQLLGQRRIIQRLAVGRGGQQRDVNDAGCLVQRDQLTELVRPLDVAAQRLQICRGAAVVVGNHRAAVEALFGHGDPASGRCPQGLHVSAIDTG</sequence>
<dbReference type="EMBL" id="CABVGX010000033">
    <property type="protein sequence ID" value="VVN11866.1"/>
    <property type="molecule type" value="Genomic_DNA"/>
</dbReference>
<feature type="region of interest" description="Disordered" evidence="1">
    <location>
        <begin position="196"/>
        <end position="237"/>
    </location>
</feature>
<evidence type="ECO:0000313" key="2">
    <source>
        <dbReference type="EMBL" id="VVN11866.1"/>
    </source>
</evidence>
<accession>A0A5E6VHQ2</accession>
<feature type="region of interest" description="Disordered" evidence="1">
    <location>
        <begin position="91"/>
        <end position="156"/>
    </location>
</feature>
<evidence type="ECO:0000313" key="3">
    <source>
        <dbReference type="Proteomes" id="UP000325607"/>
    </source>
</evidence>